<dbReference type="OrthoDB" id="371245at2759"/>
<evidence type="ECO:0000313" key="10">
    <source>
        <dbReference type="EMBL" id="EEB09214.1"/>
    </source>
</evidence>
<dbReference type="AlphaFoldDB" id="B6K6R0"/>
<sequence length="317" mass="34408">MLIIGGGPAAYTAGIYLARAALKPVLFEGFMANGYAPGGQLTTTTLVENYPGFEKGIMGPLLMEKMRQQAINAGTNIITETIVKLDLNKRPFRYWSESSPEYGTCSSIVYATGARPRMLGIKGESDFWQKGISTCAVCDGALPIFRNQPVAVVGGGDSAVEESLVLAQHASAVNVFVRRDRLSASVVMARRMLQNPRIKVHYNMKVIEARGKHAGPLTHIVTKRVDTQEEQVWDMKGLFYAIGHNPATDLVRGQVDLDEHGYVRTLNGTPKTNIPGFFAAGDVQDPVFKQAITSAASGCQAALLATDYLSNLQLRTK</sequence>
<dbReference type="InterPro" id="IPR005982">
    <property type="entry name" value="Thioredox_Rdtase"/>
</dbReference>
<organism evidence="10 11">
    <name type="scientific">Schizosaccharomyces japonicus (strain yFS275 / FY16936)</name>
    <name type="common">Fission yeast</name>
    <dbReference type="NCBI Taxonomy" id="402676"/>
    <lineage>
        <taxon>Eukaryota</taxon>
        <taxon>Fungi</taxon>
        <taxon>Dikarya</taxon>
        <taxon>Ascomycota</taxon>
        <taxon>Taphrinomycotina</taxon>
        <taxon>Schizosaccharomycetes</taxon>
        <taxon>Schizosaccharomycetales</taxon>
        <taxon>Schizosaccharomycetaceae</taxon>
        <taxon>Schizosaccharomyces</taxon>
    </lineage>
</organism>
<evidence type="ECO:0000256" key="8">
    <source>
        <dbReference type="RuleBase" id="RU003881"/>
    </source>
</evidence>
<dbReference type="InterPro" id="IPR050097">
    <property type="entry name" value="Ferredoxin-NADP_redctase_2"/>
</dbReference>
<dbReference type="OMA" id="EPRIEFI"/>
<dbReference type="EMBL" id="KE651167">
    <property type="protein sequence ID" value="EEB09214.1"/>
    <property type="molecule type" value="Genomic_DNA"/>
</dbReference>
<evidence type="ECO:0000259" key="9">
    <source>
        <dbReference type="Pfam" id="PF07992"/>
    </source>
</evidence>
<dbReference type="JaponicusDB" id="SJAG_04399"/>
<dbReference type="GO" id="GO:0045454">
    <property type="term" value="P:cell redox homeostasis"/>
    <property type="evidence" value="ECO:0000318"/>
    <property type="project" value="GO_Central"/>
</dbReference>
<evidence type="ECO:0000313" key="11">
    <source>
        <dbReference type="Proteomes" id="UP000001744"/>
    </source>
</evidence>
<feature type="domain" description="FAD/NAD(P)-binding" evidence="9">
    <location>
        <begin position="2"/>
        <end position="298"/>
    </location>
</feature>
<dbReference type="NCBIfam" id="TIGR01292">
    <property type="entry name" value="TRX_reduct"/>
    <property type="match status" value="1"/>
</dbReference>
<dbReference type="PRINTS" id="PR00368">
    <property type="entry name" value="FADPNR"/>
</dbReference>
<dbReference type="Proteomes" id="UP000001744">
    <property type="component" value="Unassembled WGS sequence"/>
</dbReference>
<dbReference type="Gene3D" id="3.50.50.60">
    <property type="entry name" value="FAD/NAD(P)-binding domain"/>
    <property type="match status" value="2"/>
</dbReference>
<dbReference type="InterPro" id="IPR023753">
    <property type="entry name" value="FAD/NAD-binding_dom"/>
</dbReference>
<comment type="catalytic activity">
    <reaction evidence="7">
        <text>[thioredoxin]-dithiol + NADP(+) = [thioredoxin]-disulfide + NADPH + H(+)</text>
        <dbReference type="Rhea" id="RHEA:20345"/>
        <dbReference type="Rhea" id="RHEA-COMP:10698"/>
        <dbReference type="Rhea" id="RHEA-COMP:10700"/>
        <dbReference type="ChEBI" id="CHEBI:15378"/>
        <dbReference type="ChEBI" id="CHEBI:29950"/>
        <dbReference type="ChEBI" id="CHEBI:50058"/>
        <dbReference type="ChEBI" id="CHEBI:57783"/>
        <dbReference type="ChEBI" id="CHEBI:58349"/>
        <dbReference type="EC" id="1.8.1.9"/>
    </reaction>
</comment>
<keyword evidence="4 7" id="KW-0560">Oxidoreductase</keyword>
<evidence type="ECO:0000256" key="4">
    <source>
        <dbReference type="ARBA" id="ARBA00023002"/>
    </source>
</evidence>
<dbReference type="GO" id="GO:0004791">
    <property type="term" value="F:thioredoxin-disulfide reductase (NADPH) activity"/>
    <property type="evidence" value="ECO:0000318"/>
    <property type="project" value="GO_Central"/>
</dbReference>
<keyword evidence="8" id="KW-0521">NADP</keyword>
<gene>
    <name evidence="10" type="ORF">SJAG_04399</name>
</gene>
<dbReference type="eggNOG" id="KOG0404">
    <property type="taxonomic scope" value="Eukaryota"/>
</dbReference>
<keyword evidence="2 7" id="KW-0285">Flavoprotein</keyword>
<dbReference type="RefSeq" id="XP_002175507.1">
    <property type="nucleotide sequence ID" value="XM_002175471.1"/>
</dbReference>
<comment type="similarity">
    <text evidence="1 7">Belongs to the class-II pyridine nucleotide-disulfide oxidoreductase family.</text>
</comment>
<dbReference type="VEuPathDB" id="FungiDB:SJAG_04399"/>
<evidence type="ECO:0000256" key="6">
    <source>
        <dbReference type="ARBA" id="ARBA00023284"/>
    </source>
</evidence>
<dbReference type="GeneID" id="7050949"/>
<proteinExistence type="inferred from homology"/>
<evidence type="ECO:0000256" key="2">
    <source>
        <dbReference type="ARBA" id="ARBA00022630"/>
    </source>
</evidence>
<evidence type="ECO:0000256" key="5">
    <source>
        <dbReference type="ARBA" id="ARBA00023157"/>
    </source>
</evidence>
<reference evidence="10 11" key="1">
    <citation type="journal article" date="2011" name="Science">
        <title>Comparative functional genomics of the fission yeasts.</title>
        <authorList>
            <person name="Rhind N."/>
            <person name="Chen Z."/>
            <person name="Yassour M."/>
            <person name="Thompson D.A."/>
            <person name="Haas B.J."/>
            <person name="Habib N."/>
            <person name="Wapinski I."/>
            <person name="Roy S."/>
            <person name="Lin M.F."/>
            <person name="Heiman D.I."/>
            <person name="Young S.K."/>
            <person name="Furuya K."/>
            <person name="Guo Y."/>
            <person name="Pidoux A."/>
            <person name="Chen H.M."/>
            <person name="Robbertse B."/>
            <person name="Goldberg J.M."/>
            <person name="Aoki K."/>
            <person name="Bayne E.H."/>
            <person name="Berlin A.M."/>
            <person name="Desjardins C.A."/>
            <person name="Dobbs E."/>
            <person name="Dukaj L."/>
            <person name="Fan L."/>
            <person name="FitzGerald M.G."/>
            <person name="French C."/>
            <person name="Gujja S."/>
            <person name="Hansen K."/>
            <person name="Keifenheim D."/>
            <person name="Levin J.Z."/>
            <person name="Mosher R.A."/>
            <person name="Mueller C.A."/>
            <person name="Pfiffner J."/>
            <person name="Priest M."/>
            <person name="Russ C."/>
            <person name="Smialowska A."/>
            <person name="Swoboda P."/>
            <person name="Sykes S.M."/>
            <person name="Vaughn M."/>
            <person name="Vengrova S."/>
            <person name="Yoder R."/>
            <person name="Zeng Q."/>
            <person name="Allshire R."/>
            <person name="Baulcombe D."/>
            <person name="Birren B.W."/>
            <person name="Brown W."/>
            <person name="Ekwall K."/>
            <person name="Kellis M."/>
            <person name="Leatherwood J."/>
            <person name="Levin H."/>
            <person name="Margalit H."/>
            <person name="Martienssen R."/>
            <person name="Nieduszynski C.A."/>
            <person name="Spatafora J.W."/>
            <person name="Friedman N."/>
            <person name="Dalgaard J.Z."/>
            <person name="Baumann P."/>
            <person name="Niki H."/>
            <person name="Regev A."/>
            <person name="Nusbaum C."/>
        </authorList>
    </citation>
    <scope>NUCLEOTIDE SEQUENCE [LARGE SCALE GENOMIC DNA]</scope>
    <source>
        <strain evidence="11">yFS275 / FY16936</strain>
    </source>
</reference>
<evidence type="ECO:0000256" key="7">
    <source>
        <dbReference type="RuleBase" id="RU003880"/>
    </source>
</evidence>
<comment type="subunit">
    <text evidence="7">Homodimer.</text>
</comment>
<keyword evidence="3 7" id="KW-0274">FAD</keyword>
<keyword evidence="11" id="KW-1185">Reference proteome</keyword>
<keyword evidence="6 7" id="KW-0676">Redox-active center</keyword>
<dbReference type="GO" id="GO:0005829">
    <property type="term" value="C:cytosol"/>
    <property type="evidence" value="ECO:0000318"/>
    <property type="project" value="GO_Central"/>
</dbReference>
<dbReference type="HOGENOM" id="CLU_031864_5_1_1"/>
<dbReference type="PROSITE" id="PS00573">
    <property type="entry name" value="PYRIDINE_REDOX_2"/>
    <property type="match status" value="1"/>
</dbReference>
<dbReference type="SUPFAM" id="SSF51905">
    <property type="entry name" value="FAD/NAD(P)-binding domain"/>
    <property type="match status" value="1"/>
</dbReference>
<name>B6K6R0_SCHJY</name>
<dbReference type="PANTHER" id="PTHR48105">
    <property type="entry name" value="THIOREDOXIN REDUCTASE 1-RELATED-RELATED"/>
    <property type="match status" value="1"/>
</dbReference>
<dbReference type="EC" id="1.8.1.9" evidence="7"/>
<protein>
    <recommendedName>
        <fullName evidence="7">Thioredoxin reductase</fullName>
        <ecNumber evidence="7">1.8.1.9</ecNumber>
    </recommendedName>
</protein>
<dbReference type="InterPro" id="IPR036188">
    <property type="entry name" value="FAD/NAD-bd_sf"/>
</dbReference>
<dbReference type="InterPro" id="IPR008255">
    <property type="entry name" value="Pyr_nucl-diS_OxRdtase_2_AS"/>
</dbReference>
<evidence type="ECO:0000256" key="3">
    <source>
        <dbReference type="ARBA" id="ARBA00022827"/>
    </source>
</evidence>
<comment type="cofactor">
    <cofactor evidence="8">
        <name>FAD</name>
        <dbReference type="ChEBI" id="CHEBI:57692"/>
    </cofactor>
    <text evidence="8">Binds 1 FAD per subunit.</text>
</comment>
<evidence type="ECO:0000256" key="1">
    <source>
        <dbReference type="ARBA" id="ARBA00009333"/>
    </source>
</evidence>
<dbReference type="STRING" id="402676.B6K6R0"/>
<dbReference type="GO" id="GO:0019430">
    <property type="term" value="P:removal of superoxide radicals"/>
    <property type="evidence" value="ECO:0007669"/>
    <property type="project" value="UniProtKB-UniRule"/>
</dbReference>
<keyword evidence="5" id="KW-1015">Disulfide bond</keyword>
<accession>B6K6R0</accession>
<dbReference type="Pfam" id="PF07992">
    <property type="entry name" value="Pyr_redox_2"/>
    <property type="match status" value="1"/>
</dbReference>
<dbReference type="PRINTS" id="PR00469">
    <property type="entry name" value="PNDRDTASEII"/>
</dbReference>